<feature type="transmembrane region" description="Helical" evidence="7">
    <location>
        <begin position="557"/>
        <end position="585"/>
    </location>
</feature>
<evidence type="ECO:0000313" key="9">
    <source>
        <dbReference type="EMBL" id="MBN4077273.1"/>
    </source>
</evidence>
<gene>
    <name evidence="9" type="ORF">JYT19_00010</name>
</gene>
<feature type="transmembrane region" description="Helical" evidence="7">
    <location>
        <begin position="456"/>
        <end position="475"/>
    </location>
</feature>
<evidence type="ECO:0000256" key="3">
    <source>
        <dbReference type="ARBA" id="ARBA00022475"/>
    </source>
</evidence>
<keyword evidence="5 7" id="KW-1133">Transmembrane helix</keyword>
<name>A0ABS3AV85_9FIRM</name>
<evidence type="ECO:0000256" key="4">
    <source>
        <dbReference type="ARBA" id="ARBA00022692"/>
    </source>
</evidence>
<dbReference type="PROSITE" id="PS50928">
    <property type="entry name" value="ABC_TM1"/>
    <property type="match status" value="1"/>
</dbReference>
<accession>A0ABS3AV85</accession>
<feature type="domain" description="ABC transmembrane type-1" evidence="8">
    <location>
        <begin position="366"/>
        <end position="578"/>
    </location>
</feature>
<dbReference type="SUPFAM" id="SSF161098">
    <property type="entry name" value="MetI-like"/>
    <property type="match status" value="1"/>
</dbReference>
<dbReference type="InterPro" id="IPR045621">
    <property type="entry name" value="BPD_transp_1_N"/>
</dbReference>
<keyword evidence="4 7" id="KW-0812">Transmembrane</keyword>
<evidence type="ECO:0000256" key="2">
    <source>
        <dbReference type="ARBA" id="ARBA00022448"/>
    </source>
</evidence>
<dbReference type="Gene3D" id="1.10.3720.10">
    <property type="entry name" value="MetI-like"/>
    <property type="match status" value="1"/>
</dbReference>
<feature type="transmembrane region" description="Helical" evidence="7">
    <location>
        <begin position="372"/>
        <end position="393"/>
    </location>
</feature>
<comment type="caution">
    <text evidence="9">The sequence shown here is derived from an EMBL/GenBank/DDBJ whole genome shotgun (WGS) entry which is preliminary data.</text>
</comment>
<keyword evidence="3" id="KW-1003">Cell membrane</keyword>
<evidence type="ECO:0000313" key="10">
    <source>
        <dbReference type="Proteomes" id="UP000765003"/>
    </source>
</evidence>
<evidence type="ECO:0000256" key="5">
    <source>
        <dbReference type="ARBA" id="ARBA00022989"/>
    </source>
</evidence>
<evidence type="ECO:0000259" key="8">
    <source>
        <dbReference type="PROSITE" id="PS50928"/>
    </source>
</evidence>
<dbReference type="InterPro" id="IPR000515">
    <property type="entry name" value="MetI-like"/>
</dbReference>
<protein>
    <submittedName>
        <fullName evidence="9">ABC transporter permease subunit</fullName>
    </submittedName>
</protein>
<proteinExistence type="inferred from homology"/>
<evidence type="ECO:0000256" key="7">
    <source>
        <dbReference type="RuleBase" id="RU363032"/>
    </source>
</evidence>
<dbReference type="EMBL" id="JAFITA010000001">
    <property type="protein sequence ID" value="MBN4077273.1"/>
    <property type="molecule type" value="Genomic_DNA"/>
</dbReference>
<dbReference type="CDD" id="cd06261">
    <property type="entry name" value="TM_PBP2"/>
    <property type="match status" value="1"/>
</dbReference>
<dbReference type="Pfam" id="PF19300">
    <property type="entry name" value="BPD_transp_1_N"/>
    <property type="match status" value="1"/>
</dbReference>
<dbReference type="InterPro" id="IPR035906">
    <property type="entry name" value="MetI-like_sf"/>
</dbReference>
<dbReference type="PANTHER" id="PTHR43163:SF6">
    <property type="entry name" value="DIPEPTIDE TRANSPORT SYSTEM PERMEASE PROTEIN DPPB-RELATED"/>
    <property type="match status" value="1"/>
</dbReference>
<comment type="subcellular location">
    <subcellularLocation>
        <location evidence="1 7">Cell membrane</location>
        <topology evidence="1 7">Multi-pass membrane protein</topology>
    </subcellularLocation>
</comment>
<organism evidence="9 10">
    <name type="scientific">Sulfobacillus acidophilus</name>
    <dbReference type="NCBI Taxonomy" id="53633"/>
    <lineage>
        <taxon>Bacteria</taxon>
        <taxon>Bacillati</taxon>
        <taxon>Bacillota</taxon>
        <taxon>Clostridia</taxon>
        <taxon>Eubacteriales</taxon>
        <taxon>Clostridiales Family XVII. Incertae Sedis</taxon>
        <taxon>Sulfobacillus</taxon>
    </lineage>
</organism>
<evidence type="ECO:0000256" key="6">
    <source>
        <dbReference type="ARBA" id="ARBA00023136"/>
    </source>
</evidence>
<dbReference type="Pfam" id="PF00528">
    <property type="entry name" value="BPD_transp_1"/>
    <property type="match status" value="1"/>
</dbReference>
<comment type="similarity">
    <text evidence="7">Belongs to the binding-protein-dependent transport system permease family.</text>
</comment>
<dbReference type="Proteomes" id="UP000765003">
    <property type="component" value="Unassembled WGS sequence"/>
</dbReference>
<keyword evidence="2 7" id="KW-0813">Transport</keyword>
<evidence type="ECO:0000256" key="1">
    <source>
        <dbReference type="ARBA" id="ARBA00004651"/>
    </source>
</evidence>
<reference evidence="9" key="1">
    <citation type="submission" date="2021-02" db="EMBL/GenBank/DDBJ databases">
        <title>Activity-based single-cell genomes from oceanic crustal fluid captures similar information to metagenomic and metatranscriptomic surveys with orders of magnitude less sampling.</title>
        <authorList>
            <person name="D'Angelo T.S."/>
            <person name="Orcutt B.N."/>
        </authorList>
    </citation>
    <scope>NUCLEOTIDE SEQUENCE [LARGE SCALE GENOMIC DNA]</scope>
    <source>
        <strain evidence="9">AH-315-E05</strain>
    </source>
</reference>
<sequence>MLHVLSRFLQMLVIIAFLSVALFGLLSAMPGNPVDMLITSNPNVKPEDVIRLKKLRGLDKPWYVQYVRWIWGYHEPHRPAQVDFMESITVKLNDDNEAFVKINLDNRLRDPDFRFSKEQLWAEIENNKPLLAKEIKNDRYIKNATKGQVVDKILEKVAIKDGDFYVKLSTILREKAEKSLKIVGLFGSRANGLVVSNTFTKDGLQPMWFIVKDSKGLETVSSILVDVLPKNNVAKTTEDYFYVDSIKSQVVDDPKTFKVALSDFIIKSKNQKIVSYELDKNSPGVIDENGIYRHIFKEPGQTAISFWAVNENGENAKGAFSVEHEPIANKDVFNRGFLFFFAGDKGALGFSTTYKRPVWELLSGRVSNTFSLMFPAILLSLLIAIPLGVLSAYKQYSLVDYSTNFFAFIGISLPVFWFGIMVMYVFAEKLQWFPAGGIQTPGISDEGFSAIFSDRIAHSVLPVVVLSIAYIGRWLRYMRASMLEILPSDYIRTARAKGLSEKTVILKHALRNALIPVVTVLALSIPTLFGGAVLTETVFAWPGIGRLQYDAVMNSDYYVAIVVFLISALLVMFGNLLADLLYVIVDPRIRNE</sequence>
<keyword evidence="6 7" id="KW-0472">Membrane</keyword>
<dbReference type="PANTHER" id="PTHR43163">
    <property type="entry name" value="DIPEPTIDE TRANSPORT SYSTEM PERMEASE PROTEIN DPPB-RELATED"/>
    <property type="match status" value="1"/>
</dbReference>
<feature type="transmembrane region" description="Helical" evidence="7">
    <location>
        <begin position="405"/>
        <end position="427"/>
    </location>
</feature>
<feature type="transmembrane region" description="Helical" evidence="7">
    <location>
        <begin position="513"/>
        <end position="534"/>
    </location>
</feature>
<keyword evidence="10" id="KW-1185">Reference proteome</keyword>